<sequence length="665" mass="69861">MLAAVFVAISLVPVVLGVTLLGQRLDQQVAERAQAELVTAADAIVVATDARATRVGDLTSDAAELLVAEEGAEALADADEQALGELIDDLADGRVPERADVLVVVAPDGRPLATAGSLPDTTDEELAEAVVAGEQVPGVSHASREVQTREDDELETLGWVAAANPVTATELTTGTTVDFGLVRNDSVVAATATPPASLPPLGEVEETSANGTAVTATTATSTEGTLVIWSQRPTTGGLLAPLTAVAAPVALLALVLAWLLAGQLTRPLATAAAAARDVADGDLERRAPDDRGPAEVRELSAALNQMATQLSQRLTEVQESRDALAASLDRVGQSLAARLDLSHVLDVIASSAEEALAADRAEVLLVEDGELRPYTHGFTPDVDLAGPLRRLAEHVYATGRPSRLPDPQDEIHSDASDGAALCVPLRRHGGVRGTLTVWRLDASQPYDDRDVAILRSFSSHASVALDHVDRHAEAQRQAATDGLTGLANIRTLRDTLSRECSAADRHGRELSVLTVDLDHFKHVNDVWGHDAGDTVLVEVARRLSDSCRTSDLVARAGGEEFIVLLPETDTAGAQVIGERVRQSVSATPVRVRGGNNDPDGQLELSVTCSVGIATRDPQEPSDDLLRRADQALYDAKRRGRDRVITATPPPVGEGTGERPTTGPDA</sequence>
<dbReference type="InterPro" id="IPR003660">
    <property type="entry name" value="HAMP_dom"/>
</dbReference>
<dbReference type="InterPro" id="IPR050469">
    <property type="entry name" value="Diguanylate_Cyclase"/>
</dbReference>
<dbReference type="InterPro" id="IPR003018">
    <property type="entry name" value="GAF"/>
</dbReference>
<dbReference type="FunFam" id="3.30.70.270:FF:000001">
    <property type="entry name" value="Diguanylate cyclase domain protein"/>
    <property type="match status" value="1"/>
</dbReference>
<evidence type="ECO:0000256" key="4">
    <source>
        <dbReference type="SAM" id="Phobius"/>
    </source>
</evidence>
<evidence type="ECO:0000313" key="8">
    <source>
        <dbReference type="Proteomes" id="UP000291469"/>
    </source>
</evidence>
<feature type="domain" description="GGDEF" evidence="6">
    <location>
        <begin position="508"/>
        <end position="648"/>
    </location>
</feature>
<dbReference type="RefSeq" id="WP_131156205.1">
    <property type="nucleotide sequence ID" value="NZ_CP036402.1"/>
</dbReference>
<dbReference type="Pfam" id="PF00990">
    <property type="entry name" value="GGDEF"/>
    <property type="match status" value="1"/>
</dbReference>
<evidence type="ECO:0000259" key="6">
    <source>
        <dbReference type="PROSITE" id="PS50887"/>
    </source>
</evidence>
<dbReference type="InterPro" id="IPR000160">
    <property type="entry name" value="GGDEF_dom"/>
</dbReference>
<feature type="domain" description="HAMP" evidence="5">
    <location>
        <begin position="262"/>
        <end position="315"/>
    </location>
</feature>
<dbReference type="Gene3D" id="3.30.70.270">
    <property type="match status" value="1"/>
</dbReference>
<dbReference type="PROSITE" id="PS50885">
    <property type="entry name" value="HAMP"/>
    <property type="match status" value="1"/>
</dbReference>
<proteinExistence type="predicted"/>
<evidence type="ECO:0000259" key="5">
    <source>
        <dbReference type="PROSITE" id="PS50885"/>
    </source>
</evidence>
<dbReference type="SMART" id="SM00304">
    <property type="entry name" value="HAMP"/>
    <property type="match status" value="1"/>
</dbReference>
<dbReference type="PROSITE" id="PS50887">
    <property type="entry name" value="GGDEF"/>
    <property type="match status" value="1"/>
</dbReference>
<dbReference type="KEGG" id="erz:ER308_17645"/>
<dbReference type="Pfam" id="PF00672">
    <property type="entry name" value="HAMP"/>
    <property type="match status" value="1"/>
</dbReference>
<dbReference type="SUPFAM" id="SSF158472">
    <property type="entry name" value="HAMP domain-like"/>
    <property type="match status" value="1"/>
</dbReference>
<dbReference type="SMART" id="SM00267">
    <property type="entry name" value="GGDEF"/>
    <property type="match status" value="1"/>
</dbReference>
<dbReference type="Proteomes" id="UP000291469">
    <property type="component" value="Chromosome"/>
</dbReference>
<dbReference type="NCBIfam" id="TIGR00254">
    <property type="entry name" value="GGDEF"/>
    <property type="match status" value="1"/>
</dbReference>
<dbReference type="PANTHER" id="PTHR45138:SF9">
    <property type="entry name" value="DIGUANYLATE CYCLASE DGCM-RELATED"/>
    <property type="match status" value="1"/>
</dbReference>
<name>A0A411YJE3_9ACTN</name>
<dbReference type="EMBL" id="CP036402">
    <property type="protein sequence ID" value="QBI21212.1"/>
    <property type="molecule type" value="Genomic_DNA"/>
</dbReference>
<dbReference type="PANTHER" id="PTHR45138">
    <property type="entry name" value="REGULATORY COMPONENTS OF SENSORY TRANSDUCTION SYSTEM"/>
    <property type="match status" value="1"/>
</dbReference>
<dbReference type="Gene3D" id="3.30.450.40">
    <property type="match status" value="1"/>
</dbReference>
<protein>
    <submittedName>
        <fullName evidence="7">Sensor domain-containing diguanylate cyclase</fullName>
    </submittedName>
</protein>
<keyword evidence="2 4" id="KW-1133">Transmembrane helix</keyword>
<dbReference type="Pfam" id="PF13185">
    <property type="entry name" value="GAF_2"/>
    <property type="match status" value="1"/>
</dbReference>
<dbReference type="GO" id="GO:1902201">
    <property type="term" value="P:negative regulation of bacterial-type flagellum-dependent cell motility"/>
    <property type="evidence" value="ECO:0007669"/>
    <property type="project" value="TreeGrafter"/>
</dbReference>
<dbReference type="GO" id="GO:0007165">
    <property type="term" value="P:signal transduction"/>
    <property type="evidence" value="ECO:0007669"/>
    <property type="project" value="InterPro"/>
</dbReference>
<feature type="transmembrane region" description="Helical" evidence="4">
    <location>
        <begin position="238"/>
        <end position="261"/>
    </location>
</feature>
<keyword evidence="4" id="KW-0472">Membrane</keyword>
<accession>A0A411YJE3</accession>
<keyword evidence="1 4" id="KW-0812">Transmembrane</keyword>
<evidence type="ECO:0000313" key="7">
    <source>
        <dbReference type="EMBL" id="QBI21212.1"/>
    </source>
</evidence>
<feature type="region of interest" description="Disordered" evidence="3">
    <location>
        <begin position="613"/>
        <end position="665"/>
    </location>
</feature>
<dbReference type="Gene3D" id="6.10.340.10">
    <property type="match status" value="1"/>
</dbReference>
<dbReference type="InterPro" id="IPR029016">
    <property type="entry name" value="GAF-like_dom_sf"/>
</dbReference>
<keyword evidence="8" id="KW-1185">Reference proteome</keyword>
<dbReference type="OrthoDB" id="23692at2"/>
<organism evidence="7 8">
    <name type="scientific">Egibacter rhizosphaerae</name>
    <dbReference type="NCBI Taxonomy" id="1670831"/>
    <lineage>
        <taxon>Bacteria</taxon>
        <taxon>Bacillati</taxon>
        <taxon>Actinomycetota</taxon>
        <taxon>Nitriliruptoria</taxon>
        <taxon>Egibacterales</taxon>
        <taxon>Egibacteraceae</taxon>
        <taxon>Egibacter</taxon>
    </lineage>
</organism>
<dbReference type="GO" id="GO:0052621">
    <property type="term" value="F:diguanylate cyclase activity"/>
    <property type="evidence" value="ECO:0007669"/>
    <property type="project" value="TreeGrafter"/>
</dbReference>
<dbReference type="AlphaFoldDB" id="A0A411YJE3"/>
<evidence type="ECO:0000256" key="1">
    <source>
        <dbReference type="ARBA" id="ARBA00022692"/>
    </source>
</evidence>
<dbReference type="GO" id="GO:0005886">
    <property type="term" value="C:plasma membrane"/>
    <property type="evidence" value="ECO:0007669"/>
    <property type="project" value="TreeGrafter"/>
</dbReference>
<gene>
    <name evidence="7" type="ORF">ER308_17645</name>
</gene>
<dbReference type="CDD" id="cd01949">
    <property type="entry name" value="GGDEF"/>
    <property type="match status" value="1"/>
</dbReference>
<dbReference type="SUPFAM" id="SSF55073">
    <property type="entry name" value="Nucleotide cyclase"/>
    <property type="match status" value="1"/>
</dbReference>
<dbReference type="InterPro" id="IPR029787">
    <property type="entry name" value="Nucleotide_cyclase"/>
</dbReference>
<dbReference type="SUPFAM" id="SSF55781">
    <property type="entry name" value="GAF domain-like"/>
    <property type="match status" value="1"/>
</dbReference>
<reference evidence="7 8" key="1">
    <citation type="submission" date="2019-01" db="EMBL/GenBank/DDBJ databases">
        <title>Egibacter rhizosphaerae EGI 80759T.</title>
        <authorList>
            <person name="Chen D.-D."/>
            <person name="Tian Y."/>
            <person name="Jiao J.-Y."/>
            <person name="Zhang X.-T."/>
            <person name="Zhang Y.-G."/>
            <person name="Zhang Y."/>
            <person name="Xiao M."/>
            <person name="Shu W.-S."/>
            <person name="Li W.-J."/>
        </authorList>
    </citation>
    <scope>NUCLEOTIDE SEQUENCE [LARGE SCALE GENOMIC DNA]</scope>
    <source>
        <strain evidence="7 8">EGI 80759</strain>
    </source>
</reference>
<dbReference type="InterPro" id="IPR043128">
    <property type="entry name" value="Rev_trsase/Diguanyl_cyclase"/>
</dbReference>
<dbReference type="SMART" id="SM00065">
    <property type="entry name" value="GAF"/>
    <property type="match status" value="1"/>
</dbReference>
<dbReference type="GO" id="GO:0043709">
    <property type="term" value="P:cell adhesion involved in single-species biofilm formation"/>
    <property type="evidence" value="ECO:0007669"/>
    <property type="project" value="TreeGrafter"/>
</dbReference>
<evidence type="ECO:0000256" key="2">
    <source>
        <dbReference type="ARBA" id="ARBA00022989"/>
    </source>
</evidence>
<evidence type="ECO:0000256" key="3">
    <source>
        <dbReference type="SAM" id="MobiDB-lite"/>
    </source>
</evidence>